<dbReference type="GO" id="GO:0016758">
    <property type="term" value="F:hexosyltransferase activity"/>
    <property type="evidence" value="ECO:0007669"/>
    <property type="project" value="UniProtKB-ARBA"/>
</dbReference>
<dbReference type="Gene3D" id="3.90.550.10">
    <property type="entry name" value="Spore Coat Polysaccharide Biosynthesis Protein SpsA, Chain A"/>
    <property type="match status" value="1"/>
</dbReference>
<comment type="caution">
    <text evidence="2">The sequence shown here is derived from an EMBL/GenBank/DDBJ whole genome shotgun (WGS) entry which is preliminary data.</text>
</comment>
<protein>
    <submittedName>
        <fullName evidence="2">Glycosyltransferase</fullName>
    </submittedName>
</protein>
<dbReference type="EMBL" id="VORX01000002">
    <property type="protein sequence ID" value="TXE09271.1"/>
    <property type="molecule type" value="Genomic_DNA"/>
</dbReference>
<dbReference type="InterPro" id="IPR001173">
    <property type="entry name" value="Glyco_trans_2-like"/>
</dbReference>
<dbReference type="AlphaFoldDB" id="A0A5C7ALG4"/>
<accession>A0A5C7ALG4</accession>
<dbReference type="Pfam" id="PF00535">
    <property type="entry name" value="Glycos_transf_2"/>
    <property type="match status" value="1"/>
</dbReference>
<organism evidence="2 3">
    <name type="scientific">Gelidibacter salicanalis</name>
    <dbReference type="NCBI Taxonomy" id="291193"/>
    <lineage>
        <taxon>Bacteria</taxon>
        <taxon>Pseudomonadati</taxon>
        <taxon>Bacteroidota</taxon>
        <taxon>Flavobacteriia</taxon>
        <taxon>Flavobacteriales</taxon>
        <taxon>Flavobacteriaceae</taxon>
        <taxon>Gelidibacter</taxon>
    </lineage>
</organism>
<dbReference type="SUPFAM" id="SSF53448">
    <property type="entry name" value="Nucleotide-diphospho-sugar transferases"/>
    <property type="match status" value="1"/>
</dbReference>
<evidence type="ECO:0000313" key="2">
    <source>
        <dbReference type="EMBL" id="TXE09271.1"/>
    </source>
</evidence>
<dbReference type="OrthoDB" id="199095at2"/>
<gene>
    <name evidence="2" type="ORF">ES711_04910</name>
</gene>
<feature type="domain" description="Glycosyltransferase 2-like" evidence="1">
    <location>
        <begin position="7"/>
        <end position="173"/>
    </location>
</feature>
<name>A0A5C7ALG4_9FLAO</name>
<sequence>MSKPIVSVVMITYNHEKYIEQSIHGVLMQKCNFEVELIIANDKSTDSTHKVIDKLLKDTCLPNHITIRYYNHHKNKGMINNFYWALEQSKGKYTALCEGDDYWFDPLKLQKQVDFLEFHQDYVLCGTGFHVINNNEVVREISSGDTNSQKSFEQHLMSNQFATLTLCFKTKVLSMINLEALHNYLLGDWPLTLRLLQFGKGIILSDITCAYREHDSGAFSLISSNNQSKTVLLTISKFITQNSINISVERREQLKKELWQVLYQTKDIRERTDILKQVLPAIGSNKLKFQTFMLIANTPHSVFSRLGWRLI</sequence>
<dbReference type="RefSeq" id="WP_146890821.1">
    <property type="nucleotide sequence ID" value="NZ_VORX01000002.1"/>
</dbReference>
<keyword evidence="3" id="KW-1185">Reference proteome</keyword>
<dbReference type="PANTHER" id="PTHR22916">
    <property type="entry name" value="GLYCOSYLTRANSFERASE"/>
    <property type="match status" value="1"/>
</dbReference>
<dbReference type="PANTHER" id="PTHR22916:SF3">
    <property type="entry name" value="UDP-GLCNAC:BETAGAL BETA-1,3-N-ACETYLGLUCOSAMINYLTRANSFERASE-LIKE PROTEIN 1"/>
    <property type="match status" value="1"/>
</dbReference>
<dbReference type="InterPro" id="IPR029044">
    <property type="entry name" value="Nucleotide-diphossugar_trans"/>
</dbReference>
<evidence type="ECO:0000313" key="3">
    <source>
        <dbReference type="Proteomes" id="UP000321734"/>
    </source>
</evidence>
<dbReference type="Proteomes" id="UP000321734">
    <property type="component" value="Unassembled WGS sequence"/>
</dbReference>
<evidence type="ECO:0000259" key="1">
    <source>
        <dbReference type="Pfam" id="PF00535"/>
    </source>
</evidence>
<proteinExistence type="predicted"/>
<keyword evidence="2" id="KW-0808">Transferase</keyword>
<reference evidence="2 3" key="1">
    <citation type="submission" date="2019-08" db="EMBL/GenBank/DDBJ databases">
        <title>Genome sequence of Gelidibacter salicanalis IC162T.</title>
        <authorList>
            <person name="Bowman J.P."/>
        </authorList>
    </citation>
    <scope>NUCLEOTIDE SEQUENCE [LARGE SCALE GENOMIC DNA]</scope>
    <source>
        <strain evidence="2 3">IC162</strain>
    </source>
</reference>